<feature type="domain" description="SLH" evidence="3">
    <location>
        <begin position="340"/>
        <end position="403"/>
    </location>
</feature>
<keyword evidence="4" id="KW-0378">Hydrolase</keyword>
<dbReference type="InterPro" id="IPR001119">
    <property type="entry name" value="SLH_dom"/>
</dbReference>
<dbReference type="InterPro" id="IPR051465">
    <property type="entry name" value="Cell_Envelope_Struct_Comp"/>
</dbReference>
<dbReference type="OrthoDB" id="2985276at2"/>
<keyword evidence="1 2" id="KW-0732">Signal</keyword>
<dbReference type="AlphaFoldDB" id="A0A0A3IFB5"/>
<dbReference type="EMBL" id="JPVP01000058">
    <property type="protein sequence ID" value="KGR83399.1"/>
    <property type="molecule type" value="Genomic_DNA"/>
</dbReference>
<evidence type="ECO:0000256" key="2">
    <source>
        <dbReference type="SAM" id="SignalP"/>
    </source>
</evidence>
<dbReference type="eggNOG" id="COG5184">
    <property type="taxonomic scope" value="Bacteria"/>
</dbReference>
<dbReference type="PANTHER" id="PTHR43308">
    <property type="entry name" value="OUTER MEMBRANE PROTEIN ALPHA-RELATED"/>
    <property type="match status" value="1"/>
</dbReference>
<dbReference type="PROSITE" id="PS51272">
    <property type="entry name" value="SLH"/>
    <property type="match status" value="3"/>
</dbReference>
<reference evidence="4 5" key="1">
    <citation type="submission" date="2014-02" db="EMBL/GenBank/DDBJ databases">
        <title>Draft genome sequence of Lysinibacillus odysseyi NBRC 100172.</title>
        <authorList>
            <person name="Zhang F."/>
            <person name="Wang G."/>
            <person name="Zhang L."/>
        </authorList>
    </citation>
    <scope>NUCLEOTIDE SEQUENCE [LARGE SCALE GENOMIC DNA]</scope>
    <source>
        <strain evidence="4 5">NBRC 100172</strain>
    </source>
</reference>
<name>A0A0A3IFB5_9BACI</name>
<feature type="chain" id="PRO_5002002189" evidence="2">
    <location>
        <begin position="26"/>
        <end position="477"/>
    </location>
</feature>
<sequence length="477" mass="53730">MKKLRFIVLVSTLLLVLWSPKRSSAEIVDLTGGINNEYTYEEYMFILGKPMQFTATNKDVKVKVTEKSDKITETYNIKMKSKEGASLTRAFTYVYTVDNYDMIGQMTATGEVTKYSEKISYQDATIELADYQMSKSYITDKRPASDYTSGNTVMRKTYLIKYKNGQTQTVVVNGTGKNASYENFWGATETQIMEYEFDYPDGTVGTVTSRSSHSKSRTLNYEENMGSLGSFDGGYSVNSEADTISEYQYDLPKEGTGTIDFTAEYMPKVERLIVPKFRDLSSHWAKSHIDKLYSLGIFDDQSNFFSPNTPMGRYDFAVAIGKAIDLRVEVGSSKKKTMSTPSIFKDVKRTRPNYPYLVATYNKGVITGVNPQTFNPEGNLTRQQAAAILVRALGLEGKAPDPGFKTPYKDDAKILDYARDGVYVVTQLGLMSGSQGNFNPSGILTRAQAAAILERFLLYLENDLKQNYRDDILFFEY</sequence>
<dbReference type="RefSeq" id="WP_036156545.1">
    <property type="nucleotide sequence ID" value="NZ_AVCX01000003.1"/>
</dbReference>
<evidence type="ECO:0000313" key="5">
    <source>
        <dbReference type="Proteomes" id="UP000030437"/>
    </source>
</evidence>
<dbReference type="STRING" id="1220589.CD32_16340"/>
<evidence type="ECO:0000256" key="1">
    <source>
        <dbReference type="ARBA" id="ARBA00022729"/>
    </source>
</evidence>
<keyword evidence="4" id="KW-0624">Polysaccharide degradation</keyword>
<keyword evidence="4" id="KW-0858">Xylan degradation</keyword>
<dbReference type="GO" id="GO:0016798">
    <property type="term" value="F:hydrolase activity, acting on glycosyl bonds"/>
    <property type="evidence" value="ECO:0007669"/>
    <property type="project" value="UniProtKB-KW"/>
</dbReference>
<dbReference type="Proteomes" id="UP000030437">
    <property type="component" value="Unassembled WGS sequence"/>
</dbReference>
<feature type="domain" description="SLH" evidence="3">
    <location>
        <begin position="272"/>
        <end position="334"/>
    </location>
</feature>
<dbReference type="Pfam" id="PF00395">
    <property type="entry name" value="SLH"/>
    <property type="match status" value="3"/>
</dbReference>
<dbReference type="PANTHER" id="PTHR43308:SF5">
    <property type="entry name" value="S-LAYER PROTEIN _ PEPTIDOGLYCAN ENDO-BETA-N-ACETYLGLUCOSAMINIDASE"/>
    <property type="match status" value="1"/>
</dbReference>
<protein>
    <submittedName>
        <fullName evidence="4">1,4-beta-xylanase</fullName>
    </submittedName>
</protein>
<keyword evidence="4" id="KW-0326">Glycosidase</keyword>
<keyword evidence="4" id="KW-0119">Carbohydrate metabolism</keyword>
<accession>A0A0A3IFB5</accession>
<feature type="signal peptide" evidence="2">
    <location>
        <begin position="1"/>
        <end position="25"/>
    </location>
</feature>
<dbReference type="GO" id="GO:0045493">
    <property type="term" value="P:xylan catabolic process"/>
    <property type="evidence" value="ECO:0007669"/>
    <property type="project" value="UniProtKB-KW"/>
</dbReference>
<gene>
    <name evidence="4" type="ORF">CD32_16340</name>
</gene>
<keyword evidence="5" id="KW-1185">Reference proteome</keyword>
<organism evidence="4 5">
    <name type="scientific">Lysinibacillus odysseyi 34hs-1 = NBRC 100172</name>
    <dbReference type="NCBI Taxonomy" id="1220589"/>
    <lineage>
        <taxon>Bacteria</taxon>
        <taxon>Bacillati</taxon>
        <taxon>Bacillota</taxon>
        <taxon>Bacilli</taxon>
        <taxon>Bacillales</taxon>
        <taxon>Bacillaceae</taxon>
        <taxon>Lysinibacillus</taxon>
    </lineage>
</organism>
<feature type="domain" description="SLH" evidence="3">
    <location>
        <begin position="405"/>
        <end position="467"/>
    </location>
</feature>
<proteinExistence type="predicted"/>
<comment type="caution">
    <text evidence="4">The sequence shown here is derived from an EMBL/GenBank/DDBJ whole genome shotgun (WGS) entry which is preliminary data.</text>
</comment>
<evidence type="ECO:0000259" key="3">
    <source>
        <dbReference type="PROSITE" id="PS51272"/>
    </source>
</evidence>
<evidence type="ECO:0000313" key="4">
    <source>
        <dbReference type="EMBL" id="KGR83399.1"/>
    </source>
</evidence>